<dbReference type="OrthoDB" id="4160397at2759"/>
<organism evidence="3 4">
    <name type="scientific">Cladophialophora immunda</name>
    <dbReference type="NCBI Taxonomy" id="569365"/>
    <lineage>
        <taxon>Eukaryota</taxon>
        <taxon>Fungi</taxon>
        <taxon>Dikarya</taxon>
        <taxon>Ascomycota</taxon>
        <taxon>Pezizomycotina</taxon>
        <taxon>Eurotiomycetes</taxon>
        <taxon>Chaetothyriomycetidae</taxon>
        <taxon>Chaetothyriales</taxon>
        <taxon>Herpotrichiellaceae</taxon>
        <taxon>Cladophialophora</taxon>
    </lineage>
</organism>
<dbReference type="AlphaFoldDB" id="A0A0D2C7A2"/>
<keyword evidence="2" id="KW-0732">Signal</keyword>
<protein>
    <recommendedName>
        <fullName evidence="5">Extracellular membrane protein CFEM domain-containing protein</fullName>
    </recommendedName>
</protein>
<dbReference type="EMBL" id="KN847044">
    <property type="protein sequence ID" value="KIW26380.1"/>
    <property type="molecule type" value="Genomic_DNA"/>
</dbReference>
<gene>
    <name evidence="3" type="ORF">PV07_09479</name>
</gene>
<evidence type="ECO:0000313" key="3">
    <source>
        <dbReference type="EMBL" id="KIW26380.1"/>
    </source>
</evidence>
<accession>A0A0D2C7A2</accession>
<feature type="chain" id="PRO_5002239595" description="Extracellular membrane protein CFEM domain-containing protein" evidence="2">
    <location>
        <begin position="31"/>
        <end position="321"/>
    </location>
</feature>
<evidence type="ECO:0000256" key="1">
    <source>
        <dbReference type="SAM" id="MobiDB-lite"/>
    </source>
</evidence>
<dbReference type="VEuPathDB" id="FungiDB:PV07_09479"/>
<evidence type="ECO:0008006" key="5">
    <source>
        <dbReference type="Google" id="ProtNLM"/>
    </source>
</evidence>
<dbReference type="HOGENOM" id="CLU_866004_0_0_1"/>
<feature type="compositionally biased region" description="Low complexity" evidence="1">
    <location>
        <begin position="184"/>
        <end position="204"/>
    </location>
</feature>
<keyword evidence="4" id="KW-1185">Reference proteome</keyword>
<name>A0A0D2C7A2_9EURO</name>
<sequence>MTLPMLLVQTFLAASGILVLLPRVPPAVSAQYTNWTQLPACAQTCFSTSLLQAFGSCGSILSSSGSGGGNGGNNATTTGADAADEPPSARLRRCICTDCSYRAALGACLDGGCAAGAGDDGDGDGAGDDHVDGSLALNDRVFCNKSVEASVQMWDRNLVWVVGQDSPARSASADATRGGVWTCSGTSSASTSTAISGSSSSTSEVSATAMHTTTVTATLTLVTTSPYQATVEPGPGLTISSDKSTSISPPPSPSTSLGNSSRSMVVTPTTPALSPSSTTSSSTTSASGILVPTTGTNRAERPIPPFELGMLLGLAVAGLLL</sequence>
<dbReference type="Proteomes" id="UP000054466">
    <property type="component" value="Unassembled WGS sequence"/>
</dbReference>
<feature type="compositionally biased region" description="Low complexity" evidence="1">
    <location>
        <begin position="254"/>
        <end position="287"/>
    </location>
</feature>
<dbReference type="GeneID" id="27348673"/>
<dbReference type="STRING" id="569365.A0A0D2C7A2"/>
<proteinExistence type="predicted"/>
<feature type="region of interest" description="Disordered" evidence="1">
    <location>
        <begin position="182"/>
        <end position="204"/>
    </location>
</feature>
<dbReference type="RefSeq" id="XP_016246596.1">
    <property type="nucleotide sequence ID" value="XM_016396740.1"/>
</dbReference>
<feature type="signal peptide" evidence="2">
    <location>
        <begin position="1"/>
        <end position="30"/>
    </location>
</feature>
<feature type="region of interest" description="Disordered" evidence="1">
    <location>
        <begin position="228"/>
        <end position="302"/>
    </location>
</feature>
<reference evidence="3 4" key="1">
    <citation type="submission" date="2015-01" db="EMBL/GenBank/DDBJ databases">
        <title>The Genome Sequence of Cladophialophora immunda CBS83496.</title>
        <authorList>
            <consortium name="The Broad Institute Genomics Platform"/>
            <person name="Cuomo C."/>
            <person name="de Hoog S."/>
            <person name="Gorbushina A."/>
            <person name="Stielow B."/>
            <person name="Teixiera M."/>
            <person name="Abouelleil A."/>
            <person name="Chapman S.B."/>
            <person name="Priest M."/>
            <person name="Young S.K."/>
            <person name="Wortman J."/>
            <person name="Nusbaum C."/>
            <person name="Birren B."/>
        </authorList>
    </citation>
    <scope>NUCLEOTIDE SEQUENCE [LARGE SCALE GENOMIC DNA]</scope>
    <source>
        <strain evidence="3 4">CBS 83496</strain>
    </source>
</reference>
<evidence type="ECO:0000256" key="2">
    <source>
        <dbReference type="SAM" id="SignalP"/>
    </source>
</evidence>
<evidence type="ECO:0000313" key="4">
    <source>
        <dbReference type="Proteomes" id="UP000054466"/>
    </source>
</evidence>